<dbReference type="AlphaFoldDB" id="A0A222WN32"/>
<gene>
    <name evidence="2" type="ORF">B4V02_11280</name>
</gene>
<evidence type="ECO:0000313" key="2">
    <source>
        <dbReference type="EMBL" id="ASR47223.1"/>
    </source>
</evidence>
<protein>
    <recommendedName>
        <fullName evidence="4">Fibronectin type-III domain-containing protein</fullName>
    </recommendedName>
</protein>
<organism evidence="2 3">
    <name type="scientific">Paenibacillus kribbensis</name>
    <dbReference type="NCBI Taxonomy" id="172713"/>
    <lineage>
        <taxon>Bacteria</taxon>
        <taxon>Bacillati</taxon>
        <taxon>Bacillota</taxon>
        <taxon>Bacilli</taxon>
        <taxon>Bacillales</taxon>
        <taxon>Paenibacillaceae</taxon>
        <taxon>Paenibacillus</taxon>
    </lineage>
</organism>
<dbReference type="KEGG" id="pkb:B4V02_11280"/>
<dbReference type="InterPro" id="IPR013783">
    <property type="entry name" value="Ig-like_fold"/>
</dbReference>
<name>A0A222WN32_9BACL</name>
<accession>A0A222WN32</accession>
<reference evidence="2 3" key="1">
    <citation type="submission" date="2017-03" db="EMBL/GenBank/DDBJ databases">
        <title>Complete genome sequence of Paenibacillus Kribbensis producing bioflocculants.</title>
        <authorList>
            <person name="Lee H.-G."/>
            <person name="Oh H.-M."/>
        </authorList>
    </citation>
    <scope>NUCLEOTIDE SEQUENCE [LARGE SCALE GENOMIC DNA]</scope>
    <source>
        <strain evidence="2 3">AM49</strain>
    </source>
</reference>
<feature type="region of interest" description="Disordered" evidence="1">
    <location>
        <begin position="48"/>
        <end position="68"/>
    </location>
</feature>
<dbReference type="RefSeq" id="WP_094154828.1">
    <property type="nucleotide sequence ID" value="NZ_CP020028.1"/>
</dbReference>
<dbReference type="Proteomes" id="UP000214666">
    <property type="component" value="Chromosome"/>
</dbReference>
<feature type="compositionally biased region" description="Polar residues" evidence="1">
    <location>
        <begin position="48"/>
        <end position="60"/>
    </location>
</feature>
<dbReference type="Gene3D" id="2.60.40.10">
    <property type="entry name" value="Immunoglobulins"/>
    <property type="match status" value="1"/>
</dbReference>
<dbReference type="OrthoDB" id="1937631at2"/>
<proteinExistence type="predicted"/>
<dbReference type="InterPro" id="IPR036116">
    <property type="entry name" value="FN3_sf"/>
</dbReference>
<dbReference type="EMBL" id="CP020028">
    <property type="protein sequence ID" value="ASR47223.1"/>
    <property type="molecule type" value="Genomic_DNA"/>
</dbReference>
<evidence type="ECO:0000313" key="3">
    <source>
        <dbReference type="Proteomes" id="UP000214666"/>
    </source>
</evidence>
<sequence>MVSGGPYDKITSNVTNATYTDINIRLDTTYYYRVTAISNGNEAQASNEVSAIVHSSSNPSEPEPKGNRAILTITLTTGLEKEYDLSMEEVDAFMNWYDAKDAGTGPSKYAIDKHNNNKGPFSSRKDYVIFNKILTFEGEYSTK</sequence>
<dbReference type="SUPFAM" id="SSF49265">
    <property type="entry name" value="Fibronectin type III"/>
    <property type="match status" value="1"/>
</dbReference>
<evidence type="ECO:0000256" key="1">
    <source>
        <dbReference type="SAM" id="MobiDB-lite"/>
    </source>
</evidence>
<keyword evidence="3" id="KW-1185">Reference proteome</keyword>
<evidence type="ECO:0008006" key="4">
    <source>
        <dbReference type="Google" id="ProtNLM"/>
    </source>
</evidence>